<sequence>MLPMQVSSPRLANSPPGGSTALAFKWPTVFPVPSGLLLSVNSQPACAGQHYFAAMQKQLKQSRLRGEHVAGHVYLYVDQPTLLAFWRLASLCIHTEWDSILQVFTLVHLKG</sequence>
<dbReference type="Proteomes" id="UP000784294">
    <property type="component" value="Unassembled WGS sequence"/>
</dbReference>
<name>A0A3S5CRQ0_9PLAT</name>
<reference evidence="1" key="1">
    <citation type="submission" date="2018-11" db="EMBL/GenBank/DDBJ databases">
        <authorList>
            <consortium name="Pathogen Informatics"/>
        </authorList>
    </citation>
    <scope>NUCLEOTIDE SEQUENCE</scope>
</reference>
<dbReference type="AlphaFoldDB" id="A0A3S5CRQ0"/>
<protein>
    <submittedName>
        <fullName evidence="1">Uncharacterized protein</fullName>
    </submittedName>
</protein>
<keyword evidence="2" id="KW-1185">Reference proteome</keyword>
<evidence type="ECO:0000313" key="1">
    <source>
        <dbReference type="EMBL" id="VEL30970.1"/>
    </source>
</evidence>
<gene>
    <name evidence="1" type="ORF">PXEA_LOCUS24410</name>
</gene>
<organism evidence="1 2">
    <name type="scientific">Protopolystoma xenopodis</name>
    <dbReference type="NCBI Taxonomy" id="117903"/>
    <lineage>
        <taxon>Eukaryota</taxon>
        <taxon>Metazoa</taxon>
        <taxon>Spiralia</taxon>
        <taxon>Lophotrochozoa</taxon>
        <taxon>Platyhelminthes</taxon>
        <taxon>Monogenea</taxon>
        <taxon>Polyopisthocotylea</taxon>
        <taxon>Polystomatidea</taxon>
        <taxon>Polystomatidae</taxon>
        <taxon>Protopolystoma</taxon>
    </lineage>
</organism>
<evidence type="ECO:0000313" key="2">
    <source>
        <dbReference type="Proteomes" id="UP000784294"/>
    </source>
</evidence>
<dbReference type="EMBL" id="CAAALY010117386">
    <property type="protein sequence ID" value="VEL30970.1"/>
    <property type="molecule type" value="Genomic_DNA"/>
</dbReference>
<proteinExistence type="predicted"/>
<comment type="caution">
    <text evidence="1">The sequence shown here is derived from an EMBL/GenBank/DDBJ whole genome shotgun (WGS) entry which is preliminary data.</text>
</comment>
<accession>A0A3S5CRQ0</accession>